<evidence type="ECO:0000256" key="1">
    <source>
        <dbReference type="ARBA" id="ARBA00022491"/>
    </source>
</evidence>
<protein>
    <submittedName>
        <fullName evidence="6">Transcriptional regulator</fullName>
    </submittedName>
</protein>
<dbReference type="Pfam" id="PF13411">
    <property type="entry name" value="MerR_1"/>
    <property type="match status" value="1"/>
</dbReference>
<proteinExistence type="predicted"/>
<dbReference type="RefSeq" id="WP_317697020.1">
    <property type="nucleotide sequence ID" value="NZ_AP026801.1"/>
</dbReference>
<accession>A0AAU9D7C8</accession>
<keyword evidence="4" id="KW-0804">Transcription</keyword>
<name>A0AAU9D7C8_9LACO</name>
<dbReference type="SMART" id="SM00422">
    <property type="entry name" value="HTH_MERR"/>
    <property type="match status" value="1"/>
</dbReference>
<dbReference type="AlphaFoldDB" id="A0AAU9D7C8"/>
<dbReference type="GO" id="GO:0003677">
    <property type="term" value="F:DNA binding"/>
    <property type="evidence" value="ECO:0007669"/>
    <property type="project" value="UniProtKB-KW"/>
</dbReference>
<evidence type="ECO:0000256" key="2">
    <source>
        <dbReference type="ARBA" id="ARBA00023015"/>
    </source>
</evidence>
<dbReference type="PANTHER" id="PTHR30204:SF69">
    <property type="entry name" value="MERR-FAMILY TRANSCRIPTIONAL REGULATOR"/>
    <property type="match status" value="1"/>
</dbReference>
<dbReference type="PROSITE" id="PS50937">
    <property type="entry name" value="HTH_MERR_2"/>
    <property type="match status" value="1"/>
</dbReference>
<dbReference type="KEGG" id="xak:KIMC2_01370"/>
<dbReference type="Gene3D" id="1.10.1660.10">
    <property type="match status" value="1"/>
</dbReference>
<dbReference type="GO" id="GO:0003700">
    <property type="term" value="F:DNA-binding transcription factor activity"/>
    <property type="evidence" value="ECO:0007669"/>
    <property type="project" value="InterPro"/>
</dbReference>
<dbReference type="CDD" id="cd01105">
    <property type="entry name" value="HTH_GlnR-like"/>
    <property type="match status" value="1"/>
</dbReference>
<keyword evidence="2" id="KW-0805">Transcription regulation</keyword>
<evidence type="ECO:0000313" key="7">
    <source>
        <dbReference type="Proteomes" id="UP001321804"/>
    </source>
</evidence>
<dbReference type="Proteomes" id="UP001321804">
    <property type="component" value="Chromosome"/>
</dbReference>
<dbReference type="InterPro" id="IPR047057">
    <property type="entry name" value="MerR_fam"/>
</dbReference>
<evidence type="ECO:0000256" key="3">
    <source>
        <dbReference type="ARBA" id="ARBA00023125"/>
    </source>
</evidence>
<organism evidence="6 7">
    <name type="scientific">Xylocopilactobacillus apis</name>
    <dbReference type="NCBI Taxonomy" id="2932183"/>
    <lineage>
        <taxon>Bacteria</taxon>
        <taxon>Bacillati</taxon>
        <taxon>Bacillota</taxon>
        <taxon>Bacilli</taxon>
        <taxon>Lactobacillales</taxon>
        <taxon>Lactobacillaceae</taxon>
        <taxon>Xylocopilactobacillus</taxon>
    </lineage>
</organism>
<dbReference type="InterPro" id="IPR009061">
    <property type="entry name" value="DNA-bd_dom_put_sf"/>
</dbReference>
<feature type="domain" description="HTH merR-type" evidence="5">
    <location>
        <begin position="17"/>
        <end position="83"/>
    </location>
</feature>
<evidence type="ECO:0000256" key="4">
    <source>
        <dbReference type="ARBA" id="ARBA00023163"/>
    </source>
</evidence>
<reference evidence="6 7" key="1">
    <citation type="journal article" date="2023" name="Microbiol. Spectr.">
        <title>Symbiosis of Carpenter Bees with Uncharacterized Lactic Acid Bacteria Showing NAD Auxotrophy.</title>
        <authorList>
            <person name="Kawasaki S."/>
            <person name="Ozawa K."/>
            <person name="Mori T."/>
            <person name="Yamamoto A."/>
            <person name="Ito M."/>
            <person name="Ohkuma M."/>
            <person name="Sakamoto M."/>
            <person name="Matsutani M."/>
        </authorList>
    </citation>
    <scope>NUCLEOTIDE SEQUENCE [LARGE SCALE GENOMIC DNA]</scope>
    <source>
        <strain evidence="6 7">KimC2</strain>
    </source>
</reference>
<dbReference type="SUPFAM" id="SSF46955">
    <property type="entry name" value="Putative DNA-binding domain"/>
    <property type="match status" value="1"/>
</dbReference>
<sequence>MDQLVNTIKSLDLSIGIGEAIRITGASGAQLRYWEKKGLVHPVQHQDGGNKRYNLNNLMRVILIKYYIDSGYTLAKASEVIESRCNDGTTIRTFIMQRLSDIQNEGELVKLFFGKFDNDPNYELVAEVQGKSVKLLRQKIKK</sequence>
<keyword evidence="1" id="KW-0678">Repressor</keyword>
<gene>
    <name evidence="6" type="ORF">KIMC2_01370</name>
</gene>
<evidence type="ECO:0000259" key="5">
    <source>
        <dbReference type="PROSITE" id="PS50937"/>
    </source>
</evidence>
<evidence type="ECO:0000313" key="6">
    <source>
        <dbReference type="EMBL" id="BDR55575.1"/>
    </source>
</evidence>
<dbReference type="InterPro" id="IPR000551">
    <property type="entry name" value="MerR-type_HTH_dom"/>
</dbReference>
<keyword evidence="7" id="KW-1185">Reference proteome</keyword>
<keyword evidence="3" id="KW-0238">DNA-binding</keyword>
<dbReference type="EMBL" id="AP026801">
    <property type="protein sequence ID" value="BDR55575.1"/>
    <property type="molecule type" value="Genomic_DNA"/>
</dbReference>
<dbReference type="PANTHER" id="PTHR30204">
    <property type="entry name" value="REDOX-CYCLING DRUG-SENSING TRANSCRIPTIONAL ACTIVATOR SOXR"/>
    <property type="match status" value="1"/>
</dbReference>